<keyword evidence="1" id="KW-1133">Transmembrane helix</keyword>
<protein>
    <submittedName>
        <fullName evidence="2">Uncharacterized protein</fullName>
    </submittedName>
</protein>
<dbReference type="EMBL" id="JUIW01000003">
    <property type="protein sequence ID" value="RYJ44558.1"/>
    <property type="molecule type" value="Genomic_DNA"/>
</dbReference>
<evidence type="ECO:0000256" key="1">
    <source>
        <dbReference type="SAM" id="Phobius"/>
    </source>
</evidence>
<gene>
    <name evidence="2" type="ORF">NU09_1168</name>
</gene>
<feature type="transmembrane region" description="Helical" evidence="1">
    <location>
        <begin position="56"/>
        <end position="75"/>
    </location>
</feature>
<dbReference type="AlphaFoldDB" id="A0A444WFD1"/>
<sequence length="139" mass="16137">MNLLRFTTVTFVFCLVLAVIMFFQWGKFYILDVFALFWLGYNIVLQQRFLKELRRIPCSAGFFVINVLFVAYFLTTTENITTPVFKSYIRIFGIMGKSIPHDVWLTFLIASLSALILAVLLELVVMFSGFKAFRQSNSF</sequence>
<name>A0A444WFD1_9FLAO</name>
<accession>A0A444WFD1</accession>
<comment type="caution">
    <text evidence="2">The sequence shown here is derived from an EMBL/GenBank/DDBJ whole genome shotgun (WGS) entry which is preliminary data.</text>
</comment>
<proteinExistence type="predicted"/>
<reference evidence="2 3" key="1">
    <citation type="submission" date="2014-12" db="EMBL/GenBank/DDBJ databases">
        <title>Genome sequence of Flavobacterium beibuense RSKm HC5.</title>
        <authorList>
            <person name="Kim J.F."/>
            <person name="Song J.Y."/>
            <person name="Kwak M.-J."/>
            <person name="Lee S.-W."/>
        </authorList>
    </citation>
    <scope>NUCLEOTIDE SEQUENCE [LARGE SCALE GENOMIC DNA]</scope>
    <source>
        <strain evidence="2 3">RSKm HC5</strain>
    </source>
</reference>
<keyword evidence="1" id="KW-0812">Transmembrane</keyword>
<keyword evidence="3" id="KW-1185">Reference proteome</keyword>
<dbReference type="Proteomes" id="UP000289775">
    <property type="component" value="Unassembled WGS sequence"/>
</dbReference>
<dbReference type="OrthoDB" id="9829724at2"/>
<keyword evidence="1" id="KW-0472">Membrane</keyword>
<evidence type="ECO:0000313" key="3">
    <source>
        <dbReference type="Proteomes" id="UP000289775"/>
    </source>
</evidence>
<dbReference type="RefSeq" id="WP_129750313.1">
    <property type="nucleotide sequence ID" value="NZ_JUIW01000003.1"/>
</dbReference>
<evidence type="ECO:0000313" key="2">
    <source>
        <dbReference type="EMBL" id="RYJ44558.1"/>
    </source>
</evidence>
<organism evidence="2 3">
    <name type="scientific">Flavobacterium beibuense</name>
    <dbReference type="NCBI Taxonomy" id="657326"/>
    <lineage>
        <taxon>Bacteria</taxon>
        <taxon>Pseudomonadati</taxon>
        <taxon>Bacteroidota</taxon>
        <taxon>Flavobacteriia</taxon>
        <taxon>Flavobacteriales</taxon>
        <taxon>Flavobacteriaceae</taxon>
        <taxon>Flavobacterium</taxon>
    </lineage>
</organism>
<feature type="transmembrane region" description="Helical" evidence="1">
    <location>
        <begin position="28"/>
        <end position="44"/>
    </location>
</feature>
<feature type="transmembrane region" description="Helical" evidence="1">
    <location>
        <begin position="103"/>
        <end position="130"/>
    </location>
</feature>